<dbReference type="GO" id="GO:0016887">
    <property type="term" value="F:ATP hydrolysis activity"/>
    <property type="evidence" value="ECO:0007669"/>
    <property type="project" value="TreeGrafter"/>
</dbReference>
<proteinExistence type="predicted"/>
<protein>
    <submittedName>
        <fullName evidence="2">Uncharacterized protein</fullName>
    </submittedName>
</protein>
<keyword evidence="3" id="KW-1185">Reference proteome</keyword>
<feature type="compositionally biased region" description="Pro residues" evidence="1">
    <location>
        <begin position="148"/>
        <end position="157"/>
    </location>
</feature>
<dbReference type="AlphaFoldDB" id="A0A835LB87"/>
<reference evidence="2 3" key="1">
    <citation type="submission" date="2020-10" db="EMBL/GenBank/DDBJ databases">
        <title>The Coptis chinensis genome and diversification of protoberbering-type alkaloids.</title>
        <authorList>
            <person name="Wang B."/>
            <person name="Shu S."/>
            <person name="Song C."/>
            <person name="Liu Y."/>
        </authorList>
    </citation>
    <scope>NUCLEOTIDE SEQUENCE [LARGE SCALE GENOMIC DNA]</scope>
    <source>
        <strain evidence="2">HL-2020</strain>
        <tissue evidence="2">Leaf</tissue>
    </source>
</reference>
<evidence type="ECO:0000256" key="1">
    <source>
        <dbReference type="SAM" id="MobiDB-lite"/>
    </source>
</evidence>
<dbReference type="InterPro" id="IPR050773">
    <property type="entry name" value="CbxX/CfxQ_RuBisCO_ESX"/>
</dbReference>
<gene>
    <name evidence="2" type="ORF">IFM89_007200</name>
</gene>
<dbReference type="Proteomes" id="UP000631114">
    <property type="component" value="Unassembled WGS sequence"/>
</dbReference>
<comment type="caution">
    <text evidence="2">The sequence shown here is derived from an EMBL/GenBank/DDBJ whole genome shotgun (WGS) entry which is preliminary data.</text>
</comment>
<accession>A0A835LB87</accession>
<organism evidence="2 3">
    <name type="scientific">Coptis chinensis</name>
    <dbReference type="NCBI Taxonomy" id="261450"/>
    <lineage>
        <taxon>Eukaryota</taxon>
        <taxon>Viridiplantae</taxon>
        <taxon>Streptophyta</taxon>
        <taxon>Embryophyta</taxon>
        <taxon>Tracheophyta</taxon>
        <taxon>Spermatophyta</taxon>
        <taxon>Magnoliopsida</taxon>
        <taxon>Ranunculales</taxon>
        <taxon>Ranunculaceae</taxon>
        <taxon>Coptidoideae</taxon>
        <taxon>Coptis</taxon>
    </lineage>
</organism>
<dbReference type="PANTHER" id="PTHR43392:SF2">
    <property type="entry name" value="AAA-TYPE ATPASE FAMILY PROTEIN _ ANKYRIN REPEAT FAMILY PROTEIN"/>
    <property type="match status" value="1"/>
</dbReference>
<evidence type="ECO:0000313" key="3">
    <source>
        <dbReference type="Proteomes" id="UP000631114"/>
    </source>
</evidence>
<dbReference type="EMBL" id="JADFTS010000009">
    <property type="protein sequence ID" value="KAF9588025.1"/>
    <property type="molecule type" value="Genomic_DNA"/>
</dbReference>
<feature type="region of interest" description="Disordered" evidence="1">
    <location>
        <begin position="128"/>
        <end position="157"/>
    </location>
</feature>
<feature type="compositionally biased region" description="Polar residues" evidence="1">
    <location>
        <begin position="133"/>
        <end position="142"/>
    </location>
</feature>
<evidence type="ECO:0000313" key="2">
    <source>
        <dbReference type="EMBL" id="KAF9588025.1"/>
    </source>
</evidence>
<sequence>MTNLYQEAVQFVSRLQNGMTPLRHAVQHSLQAVSTIKTLLEYNVSCSVNDNKQCRADEVCGELKAKMTEIEDIISTTTGLDDLKLQLRAWEKDMFLVEKRKALGLKISELRTPHIVFLGNPKAEELAVEESPVSESKYNISDTKYPKVPLPSPYWNE</sequence>
<name>A0A835LB87_9MAGN</name>
<dbReference type="PANTHER" id="PTHR43392">
    <property type="entry name" value="AAA-TYPE ATPASE FAMILY PROTEIN / ANKYRIN REPEAT FAMILY PROTEIN"/>
    <property type="match status" value="1"/>
</dbReference>